<reference evidence="1 2" key="1">
    <citation type="submission" date="2019-03" db="EMBL/GenBank/DDBJ databases">
        <title>Genomic Encyclopedia of Type Strains, Phase IV (KMG-IV): sequencing the most valuable type-strain genomes for metagenomic binning, comparative biology and taxonomic classification.</title>
        <authorList>
            <person name="Goeker M."/>
        </authorList>
    </citation>
    <scope>NUCLEOTIDE SEQUENCE [LARGE SCALE GENOMIC DNA]</scope>
    <source>
        <strain evidence="1 2">DSM 29487</strain>
    </source>
</reference>
<gene>
    <name evidence="1" type="ORF">EDD60_101360</name>
</gene>
<accession>A0A4R3Z8L0</accession>
<protein>
    <recommendedName>
        <fullName evidence="3">Phage-related protein</fullName>
    </recommendedName>
</protein>
<evidence type="ECO:0000313" key="1">
    <source>
        <dbReference type="EMBL" id="TCW03054.1"/>
    </source>
</evidence>
<dbReference type="GeneID" id="98914178"/>
<dbReference type="RefSeq" id="WP_132226170.1">
    <property type="nucleotide sequence ID" value="NZ_JANKBF010000002.1"/>
</dbReference>
<dbReference type="AlphaFoldDB" id="A0A4R3Z8L0"/>
<evidence type="ECO:0008006" key="3">
    <source>
        <dbReference type="Google" id="ProtNLM"/>
    </source>
</evidence>
<evidence type="ECO:0000313" key="2">
    <source>
        <dbReference type="Proteomes" id="UP000295515"/>
    </source>
</evidence>
<comment type="caution">
    <text evidence="1">The sequence shown here is derived from an EMBL/GenBank/DDBJ whole genome shotgun (WGS) entry which is preliminary data.</text>
</comment>
<keyword evidence="2" id="KW-1185">Reference proteome</keyword>
<name>A0A4R3Z8L0_9FIRM</name>
<organism evidence="1 2">
    <name type="scientific">Longibaculum muris</name>
    <dbReference type="NCBI Taxonomy" id="1796628"/>
    <lineage>
        <taxon>Bacteria</taxon>
        <taxon>Bacillati</taxon>
        <taxon>Bacillota</taxon>
        <taxon>Erysipelotrichia</taxon>
        <taxon>Erysipelotrichales</taxon>
        <taxon>Coprobacillaceae</taxon>
        <taxon>Longibaculum</taxon>
    </lineage>
</organism>
<proteinExistence type="predicted"/>
<dbReference type="Proteomes" id="UP000295515">
    <property type="component" value="Unassembled WGS sequence"/>
</dbReference>
<dbReference type="EMBL" id="SMCQ01000001">
    <property type="protein sequence ID" value="TCW03054.1"/>
    <property type="molecule type" value="Genomic_DNA"/>
</dbReference>
<sequence length="216" mass="24202">MIPDIYINDISVISMGWIREKIEFPIPKAQTETVIVPGRNSPIRFNEALGSVSFEPRAFTIILSMLGTRKNFDSEVLLMANKYNGKLCRIKTSEEPNLYCIGTLNLNSSYEPLISKGQLVIECMDGDSYRYHAEPTEVIQTGNGTINLKNDFMPVVPTIITTSETVLKWKVGEDSFHKTLSSGTWVIPEFELHYGSNSISIETTGTVSFSYREGCL</sequence>